<dbReference type="STRING" id="570277.EZMO1_2563"/>
<proteinExistence type="predicted"/>
<dbReference type="GO" id="GO:0004803">
    <property type="term" value="F:transposase activity"/>
    <property type="evidence" value="ECO:0007669"/>
    <property type="project" value="InterPro"/>
</dbReference>
<dbReference type="PANTHER" id="PTHR37023:SF1">
    <property type="entry name" value="ISSOD25 TRANSPOSASE TNPA_ISSOD25"/>
    <property type="match status" value="1"/>
</dbReference>
<dbReference type="RefSeq" id="WP_187300020.1">
    <property type="nucleotide sequence ID" value="NZ_CP013251.1"/>
</dbReference>
<sequence length="401" mass="46892">MIRLPTRLKTLFQKGGAWWHFYQKHKHRIRPAIVDNVIKMLSCGLTVRGYAVFQCSNPKCSHQKKVCFSCKSRFCPTCGKKLTDQWIEQQKAIFPDTEWQHITFTMPSELWELFRYNRQLLGALSGLAAKVVLKLTRKKGILPGIFTALHTFGRDLKWNVHVHLSVTRGGLANDNKDWKPLFFSKQALMPMWRYEITQLLRESYSRGELKLPKTLQAICPNKTGFNRWLNGHYQKPWIVHFAKPSKNHHRNIKYLGRYLKRPALSMSRLKHYDGKEVIFGYLNHTTKAYLRFTSKVEDFIKRLVQHIPDKGFRMIRYYGFLATRVRSKLLPKVYDLLEQPERKAIPIRFPALMKNSFGVDPLECILCQSRMILTGIVPGKTLAELRQCHERLALGRPVALE</sequence>
<name>A0A142BD15_9GAMM</name>
<reference evidence="3 4" key="1">
    <citation type="journal article" date="2016" name="Front. Microbiol.">
        <title>Genomic Insight into the Host-Endosymbiont Relationship of Endozoicomonas montiporae CL-33(T) with its Coral Host.</title>
        <authorList>
            <person name="Ding J.-Y."/>
            <person name="Shiu J.-H."/>
            <person name="Chen W.-M."/>
            <person name="Chiang Y.-R."/>
            <person name="Tang S.-L."/>
        </authorList>
    </citation>
    <scope>NUCLEOTIDE SEQUENCE [LARGE SCALE GENOMIC DNA]</scope>
    <source>
        <strain evidence="3 4">CL-33</strain>
    </source>
</reference>
<dbReference type="InterPro" id="IPR026889">
    <property type="entry name" value="Zn_Tnp"/>
</dbReference>
<evidence type="ECO:0000259" key="1">
    <source>
        <dbReference type="Pfam" id="PF04986"/>
    </source>
</evidence>
<protein>
    <submittedName>
        <fullName evidence="3">IS91 family transposase</fullName>
    </submittedName>
</protein>
<organism evidence="3 4">
    <name type="scientific">Endozoicomonas montiporae CL-33</name>
    <dbReference type="NCBI Taxonomy" id="570277"/>
    <lineage>
        <taxon>Bacteria</taxon>
        <taxon>Pseudomonadati</taxon>
        <taxon>Pseudomonadota</taxon>
        <taxon>Gammaproteobacteria</taxon>
        <taxon>Oceanospirillales</taxon>
        <taxon>Endozoicomonadaceae</taxon>
        <taxon>Endozoicomonas</taxon>
    </lineage>
</organism>
<dbReference type="InterPro" id="IPR007069">
    <property type="entry name" value="Transposase_32"/>
</dbReference>
<evidence type="ECO:0000313" key="4">
    <source>
        <dbReference type="Proteomes" id="UP000071065"/>
    </source>
</evidence>
<dbReference type="PATRIC" id="fig|570277.3.peg.2747"/>
<dbReference type="Proteomes" id="UP000071065">
    <property type="component" value="Chromosome"/>
</dbReference>
<dbReference type="PANTHER" id="PTHR37023">
    <property type="entry name" value="TRANSPOSASE"/>
    <property type="match status" value="1"/>
</dbReference>
<dbReference type="GO" id="GO:0006313">
    <property type="term" value="P:DNA transposition"/>
    <property type="evidence" value="ECO:0007669"/>
    <property type="project" value="InterPro"/>
</dbReference>
<feature type="domain" description="Transposase IS801/IS1294" evidence="1">
    <location>
        <begin position="144"/>
        <end position="325"/>
    </location>
</feature>
<dbReference type="KEGG" id="emp:EZMO1_2563"/>
<feature type="domain" description="Transposase zinc-binding" evidence="2">
    <location>
        <begin position="19"/>
        <end position="106"/>
    </location>
</feature>
<gene>
    <name evidence="3" type="ORF">EZMO1_2563</name>
</gene>
<dbReference type="GO" id="GO:0003677">
    <property type="term" value="F:DNA binding"/>
    <property type="evidence" value="ECO:0007669"/>
    <property type="project" value="InterPro"/>
</dbReference>
<dbReference type="Pfam" id="PF14319">
    <property type="entry name" value="Zn_Tnp_IS91"/>
    <property type="match status" value="1"/>
</dbReference>
<evidence type="ECO:0000259" key="2">
    <source>
        <dbReference type="Pfam" id="PF14319"/>
    </source>
</evidence>
<dbReference type="AlphaFoldDB" id="A0A142BD15"/>
<accession>A0A142BD15</accession>
<dbReference type="Pfam" id="PF04986">
    <property type="entry name" value="Y2_Tnp"/>
    <property type="match status" value="1"/>
</dbReference>
<dbReference type="NCBIfam" id="NF033538">
    <property type="entry name" value="transpos_IS91"/>
    <property type="match status" value="1"/>
</dbReference>
<dbReference type="InterPro" id="IPR054832">
    <property type="entry name" value="transpos_IS91"/>
</dbReference>
<evidence type="ECO:0000313" key="3">
    <source>
        <dbReference type="EMBL" id="AMO56641.1"/>
    </source>
</evidence>
<dbReference type="EMBL" id="CP013251">
    <property type="protein sequence ID" value="AMO56641.1"/>
    <property type="molecule type" value="Genomic_DNA"/>
</dbReference>